<protein>
    <submittedName>
        <fullName evidence="11">Transcriptional regulator</fullName>
    </submittedName>
</protein>
<dbReference type="PATRIC" id="fig|136160.3.peg.4166"/>
<feature type="domain" description="Response regulatory" evidence="10">
    <location>
        <begin position="3"/>
        <end position="119"/>
    </location>
</feature>
<evidence type="ECO:0000256" key="9">
    <source>
        <dbReference type="PROSITE-ProRule" id="PRU00169"/>
    </source>
</evidence>
<evidence type="ECO:0000259" key="10">
    <source>
        <dbReference type="PROSITE" id="PS50110"/>
    </source>
</evidence>
<keyword evidence="6" id="KW-0238">DNA-binding</keyword>
<dbReference type="GO" id="GO:0005737">
    <property type="term" value="C:cytoplasm"/>
    <property type="evidence" value="ECO:0007669"/>
    <property type="project" value="UniProtKB-SubCell"/>
</dbReference>
<evidence type="ECO:0000256" key="5">
    <source>
        <dbReference type="ARBA" id="ARBA00023015"/>
    </source>
</evidence>
<evidence type="ECO:0000256" key="6">
    <source>
        <dbReference type="ARBA" id="ARBA00023125"/>
    </source>
</evidence>
<keyword evidence="3 9" id="KW-0597">Phosphoprotein</keyword>
<evidence type="ECO:0000256" key="3">
    <source>
        <dbReference type="ARBA" id="ARBA00022553"/>
    </source>
</evidence>
<dbReference type="Pfam" id="PF00072">
    <property type="entry name" value="Response_reg"/>
    <property type="match status" value="1"/>
</dbReference>
<dbReference type="PROSITE" id="PS50110">
    <property type="entry name" value="RESPONSE_REGULATORY"/>
    <property type="match status" value="1"/>
</dbReference>
<dbReference type="InterPro" id="IPR051271">
    <property type="entry name" value="2C-system_Tx_regulators"/>
</dbReference>
<dbReference type="OMA" id="ADAHVMY"/>
<dbReference type="GO" id="GO:0000156">
    <property type="term" value="F:phosphorelay response regulator activity"/>
    <property type="evidence" value="ECO:0007669"/>
    <property type="project" value="TreeGrafter"/>
</dbReference>
<evidence type="ECO:0000313" key="11">
    <source>
        <dbReference type="EMBL" id="KOO36906.1"/>
    </source>
</evidence>
<organism evidence="11">
    <name type="scientific">Halalkalibacterium halodurans</name>
    <name type="common">Bacillus halodurans</name>
    <dbReference type="NCBI Taxonomy" id="86665"/>
    <lineage>
        <taxon>Bacteria</taxon>
        <taxon>Bacillati</taxon>
        <taxon>Bacillota</taxon>
        <taxon>Bacilli</taxon>
        <taxon>Bacillales</taxon>
        <taxon>Bacillaceae</taxon>
        <taxon>Halalkalibacterium (ex Joshi et al. 2022)</taxon>
    </lineage>
</organism>
<dbReference type="InterPro" id="IPR011006">
    <property type="entry name" value="CheY-like_superfamily"/>
</dbReference>
<dbReference type="RefSeq" id="WP_010896576.1">
    <property type="nucleotide sequence ID" value="NZ_CP040441.1"/>
</dbReference>
<keyword evidence="5" id="KW-0805">Transcription regulation</keyword>
<proteinExistence type="predicted"/>
<dbReference type="AlphaFoldDB" id="A0A0M0KDH6"/>
<evidence type="ECO:0000256" key="4">
    <source>
        <dbReference type="ARBA" id="ARBA00023012"/>
    </source>
</evidence>
<dbReference type="SUPFAM" id="SSF46785">
    <property type="entry name" value="Winged helix' DNA-binding domain"/>
    <property type="match status" value="1"/>
</dbReference>
<keyword evidence="2" id="KW-0963">Cytoplasm</keyword>
<comment type="subcellular location">
    <subcellularLocation>
        <location evidence="1">Cytoplasm</location>
    </subcellularLocation>
</comment>
<dbReference type="Gene3D" id="3.40.50.2300">
    <property type="match status" value="1"/>
</dbReference>
<evidence type="ECO:0000256" key="8">
    <source>
        <dbReference type="ARBA" id="ARBA00023163"/>
    </source>
</evidence>
<dbReference type="GeneID" id="87595950"/>
<sequence length="237" mass="27367">MIHVLIVEDDPMVAEFNKRYVKNVDGFHLVGIAYHVEEAKTVIEEKKVDLILLDVYMPGENGLELLSYIRAEKLGIDVILITAASDADHIQTALRYGAVDYLIKPFEFERFEQALLSYKDKQYALREKEQLNQEELDQLLLSDDKDPDQEIALPKGLTQSTLQIIVEEIRKIGETPFSTDELAEQTEISRVSIRKYLKFLVDIECLEERLTYGIGRPVYSYQYIKENGDRLKQYLSG</sequence>
<dbReference type="PIRSF" id="PIRSF006171">
    <property type="entry name" value="RR_citrat_malat"/>
    <property type="match status" value="1"/>
</dbReference>
<dbReference type="EMBL" id="LILD01000003">
    <property type="protein sequence ID" value="KOO36906.1"/>
    <property type="molecule type" value="Genomic_DNA"/>
</dbReference>
<dbReference type="InterPro" id="IPR024187">
    <property type="entry name" value="Sig_transdc_resp-reg_cit/mal"/>
</dbReference>
<keyword evidence="7" id="KW-0010">Activator</keyword>
<feature type="modified residue" description="4-aspartylphosphate" evidence="9">
    <location>
        <position position="54"/>
    </location>
</feature>
<evidence type="ECO:0000256" key="2">
    <source>
        <dbReference type="ARBA" id="ARBA00022490"/>
    </source>
</evidence>
<keyword evidence="4" id="KW-0902">Two-component regulatory system</keyword>
<dbReference type="CDD" id="cd19925">
    <property type="entry name" value="REC_citrate_TCS"/>
    <property type="match status" value="1"/>
</dbReference>
<name>A0A0M0KDH6_ALKHA</name>
<dbReference type="PANTHER" id="PTHR45526">
    <property type="entry name" value="TRANSCRIPTIONAL REGULATORY PROTEIN DPIA"/>
    <property type="match status" value="1"/>
</dbReference>
<evidence type="ECO:0000256" key="1">
    <source>
        <dbReference type="ARBA" id="ARBA00004496"/>
    </source>
</evidence>
<dbReference type="SMART" id="SM00448">
    <property type="entry name" value="REC"/>
    <property type="match status" value="1"/>
</dbReference>
<dbReference type="GO" id="GO:0003677">
    <property type="term" value="F:DNA binding"/>
    <property type="evidence" value="ECO:0007669"/>
    <property type="project" value="UniProtKB-KW"/>
</dbReference>
<gene>
    <name evidence="11" type="ORF">AMD02_16090</name>
</gene>
<comment type="caution">
    <text evidence="11">The sequence shown here is derived from an EMBL/GenBank/DDBJ whole genome shotgun (WGS) entry which is preliminary data.</text>
</comment>
<dbReference type="PANTHER" id="PTHR45526:SF1">
    <property type="entry name" value="TRANSCRIPTIONAL REGULATORY PROTEIN DCUR-RELATED"/>
    <property type="match status" value="1"/>
</dbReference>
<dbReference type="InterPro" id="IPR001789">
    <property type="entry name" value="Sig_transdc_resp-reg_receiver"/>
</dbReference>
<keyword evidence="8" id="KW-0804">Transcription</keyword>
<reference evidence="11" key="1">
    <citation type="submission" date="2015-08" db="EMBL/GenBank/DDBJ databases">
        <title>Complete DNA Sequence of Pseudomonas syringae pv. actinidiae, the Causal Agent of Kiwifruit Canker Disease.</title>
        <authorList>
            <person name="Rikkerink E.H.A."/>
            <person name="Fineran P.C."/>
        </authorList>
    </citation>
    <scope>NUCLEOTIDE SEQUENCE</scope>
    <source>
        <strain evidence="11">DSM 13666</strain>
    </source>
</reference>
<accession>A0A0M0KDH6</accession>
<evidence type="ECO:0000256" key="7">
    <source>
        <dbReference type="ARBA" id="ARBA00023159"/>
    </source>
</evidence>
<dbReference type="InterPro" id="IPR036390">
    <property type="entry name" value="WH_DNA-bd_sf"/>
</dbReference>
<dbReference type="GO" id="GO:0003700">
    <property type="term" value="F:DNA-binding transcription factor activity"/>
    <property type="evidence" value="ECO:0007669"/>
    <property type="project" value="InterPro"/>
</dbReference>
<dbReference type="SUPFAM" id="SSF52172">
    <property type="entry name" value="CheY-like"/>
    <property type="match status" value="1"/>
</dbReference>